<dbReference type="OrthoDB" id="8609993at2759"/>
<evidence type="ECO:0000259" key="1">
    <source>
        <dbReference type="Pfam" id="PF18861"/>
    </source>
</evidence>
<accession>A0A3P7LFI4</accession>
<feature type="domain" description="PTPRJ transmembrane" evidence="1">
    <location>
        <begin position="69"/>
        <end position="169"/>
    </location>
</feature>
<protein>
    <recommendedName>
        <fullName evidence="1">PTPRJ transmembrane domain-containing protein</fullName>
    </recommendedName>
</protein>
<dbReference type="InterPro" id="IPR041201">
    <property type="entry name" value="PTPRJ_TM"/>
</dbReference>
<reference evidence="2 3" key="1">
    <citation type="submission" date="2018-11" db="EMBL/GenBank/DDBJ databases">
        <authorList>
            <consortium name="Pathogen Informatics"/>
        </authorList>
    </citation>
    <scope>NUCLEOTIDE SEQUENCE [LARGE SCALE GENOMIC DNA]</scope>
</reference>
<gene>
    <name evidence="2" type="ORF">SVUK_LOCUS16333</name>
</gene>
<evidence type="ECO:0000313" key="2">
    <source>
        <dbReference type="EMBL" id="VDM81335.1"/>
    </source>
</evidence>
<keyword evidence="3" id="KW-1185">Reference proteome</keyword>
<dbReference type="Pfam" id="PF18861">
    <property type="entry name" value="PTP_tm"/>
    <property type="match status" value="1"/>
</dbReference>
<dbReference type="Proteomes" id="UP000270094">
    <property type="component" value="Unassembled WGS sequence"/>
</dbReference>
<sequence length="264" mass="30074">MGTGKAAAESESEMITVYVPKGECLECISNKKKGFERKVKPILLVAGRLTPSLMRLGSRELKVSFENDQQVFSPLNGEISNIAVIVTDDSELNDDEYELKSWFEVREEETWGSYRASPSDWNPFSRNIRNASFTIGSDDCVRRSLDEPYCNGILRANIDYKVKLRAYMKNSIAMESDWIIIDGTAEENNEEEDKYERRHPCHMYLNGCPRKSAIVNTKSLIWLYTATEICNSEHEVANLAVHSYGNDTVTVAYKVYKACDHRVL</sequence>
<organism evidence="2 3">
    <name type="scientific">Strongylus vulgaris</name>
    <name type="common">Blood worm</name>
    <dbReference type="NCBI Taxonomy" id="40348"/>
    <lineage>
        <taxon>Eukaryota</taxon>
        <taxon>Metazoa</taxon>
        <taxon>Ecdysozoa</taxon>
        <taxon>Nematoda</taxon>
        <taxon>Chromadorea</taxon>
        <taxon>Rhabditida</taxon>
        <taxon>Rhabditina</taxon>
        <taxon>Rhabditomorpha</taxon>
        <taxon>Strongyloidea</taxon>
        <taxon>Strongylidae</taxon>
        <taxon>Strongylus</taxon>
    </lineage>
</organism>
<evidence type="ECO:0000313" key="3">
    <source>
        <dbReference type="Proteomes" id="UP000270094"/>
    </source>
</evidence>
<dbReference type="EMBL" id="UYYB01112391">
    <property type="protein sequence ID" value="VDM81335.1"/>
    <property type="molecule type" value="Genomic_DNA"/>
</dbReference>
<proteinExistence type="predicted"/>
<dbReference type="AlphaFoldDB" id="A0A3P7LFI4"/>
<name>A0A3P7LFI4_STRVU</name>